<dbReference type="AlphaFoldDB" id="A0A6S6SE50"/>
<gene>
    <name evidence="5" type="ORF">HELGO_WM12201</name>
</gene>
<name>A0A6S6SE50_9GAMM</name>
<accession>A0A6S6SE50</accession>
<feature type="domain" description="ABC transporter" evidence="4">
    <location>
        <begin position="5"/>
        <end position="241"/>
    </location>
</feature>
<dbReference type="Gene3D" id="3.40.50.300">
    <property type="entry name" value="P-loop containing nucleotide triphosphate hydrolases"/>
    <property type="match status" value="1"/>
</dbReference>
<dbReference type="GO" id="GO:0005524">
    <property type="term" value="F:ATP binding"/>
    <property type="evidence" value="ECO:0007669"/>
    <property type="project" value="UniProtKB-KW"/>
</dbReference>
<sequence>MSALIAIRNLVNQFGRQCVHDQLNMDIYQNEILGLVGGSGSGKSVLLRSIVGLQKPKQGKIYFNDEELTELDSERATEIKRHWGMLFQRGALFSSLTVAENIMLPMKEFSNLTKEERYEIMWIKLHMVGLENPVASKYPAELSGGMVKRVALARAMALDPEVLFLDEPTSGLDPISASEFDELIASLHKSLGLTVLMVTHDMDSLFTLCDRVAVVVDKKIIAGTLEEILDDKHPWIQEYFHSPRALSRHKLMINR</sequence>
<evidence type="ECO:0000256" key="3">
    <source>
        <dbReference type="ARBA" id="ARBA00022840"/>
    </source>
</evidence>
<keyword evidence="2" id="KW-0547">Nucleotide-binding</keyword>
<evidence type="ECO:0000256" key="2">
    <source>
        <dbReference type="ARBA" id="ARBA00022741"/>
    </source>
</evidence>
<dbReference type="PANTHER" id="PTHR43023">
    <property type="entry name" value="PROTEIN TRIGALACTOSYLDIACYLGLYCEROL 3, CHLOROPLASTIC"/>
    <property type="match status" value="1"/>
</dbReference>
<dbReference type="InterPro" id="IPR003593">
    <property type="entry name" value="AAA+_ATPase"/>
</dbReference>
<evidence type="ECO:0000259" key="4">
    <source>
        <dbReference type="PROSITE" id="PS50893"/>
    </source>
</evidence>
<reference evidence="5" key="1">
    <citation type="submission" date="2020-01" db="EMBL/GenBank/DDBJ databases">
        <authorList>
            <person name="Meier V. D."/>
            <person name="Meier V D."/>
        </authorList>
    </citation>
    <scope>NUCLEOTIDE SEQUENCE</scope>
    <source>
        <strain evidence="5">HLG_WM_MAG_07</strain>
    </source>
</reference>
<dbReference type="InterPro" id="IPR027417">
    <property type="entry name" value="P-loop_NTPase"/>
</dbReference>
<protein>
    <submittedName>
        <fullName evidence="5">Methionine ABC transporter ATP-binding protein</fullName>
    </submittedName>
</protein>
<organism evidence="5">
    <name type="scientific">uncultured Thiotrichaceae bacterium</name>
    <dbReference type="NCBI Taxonomy" id="298394"/>
    <lineage>
        <taxon>Bacteria</taxon>
        <taxon>Pseudomonadati</taxon>
        <taxon>Pseudomonadota</taxon>
        <taxon>Gammaproteobacteria</taxon>
        <taxon>Thiotrichales</taxon>
        <taxon>Thiotrichaceae</taxon>
        <taxon>environmental samples</taxon>
    </lineage>
</organism>
<evidence type="ECO:0000256" key="1">
    <source>
        <dbReference type="ARBA" id="ARBA00022448"/>
    </source>
</evidence>
<keyword evidence="3 5" id="KW-0067">ATP-binding</keyword>
<dbReference type="PANTHER" id="PTHR43023:SF3">
    <property type="entry name" value="PROTEIN TRIGALACTOSYLDIACYLGLYCEROL 3, CHLOROPLASTIC"/>
    <property type="match status" value="1"/>
</dbReference>
<dbReference type="SUPFAM" id="SSF52540">
    <property type="entry name" value="P-loop containing nucleoside triphosphate hydrolases"/>
    <property type="match status" value="1"/>
</dbReference>
<dbReference type="PROSITE" id="PS50893">
    <property type="entry name" value="ABC_TRANSPORTER_2"/>
    <property type="match status" value="1"/>
</dbReference>
<dbReference type="InterPro" id="IPR003439">
    <property type="entry name" value="ABC_transporter-like_ATP-bd"/>
</dbReference>
<dbReference type="EMBL" id="CACVAY010000030">
    <property type="protein sequence ID" value="CAA6806654.1"/>
    <property type="molecule type" value="Genomic_DNA"/>
</dbReference>
<evidence type="ECO:0000313" key="5">
    <source>
        <dbReference type="EMBL" id="CAA6806654.1"/>
    </source>
</evidence>
<dbReference type="GO" id="GO:0016887">
    <property type="term" value="F:ATP hydrolysis activity"/>
    <property type="evidence" value="ECO:0007669"/>
    <property type="project" value="InterPro"/>
</dbReference>
<dbReference type="SMART" id="SM00382">
    <property type="entry name" value="AAA"/>
    <property type="match status" value="1"/>
</dbReference>
<proteinExistence type="predicted"/>
<keyword evidence="1" id="KW-0813">Transport</keyword>
<dbReference type="Pfam" id="PF00005">
    <property type="entry name" value="ABC_tran"/>
    <property type="match status" value="1"/>
</dbReference>